<feature type="domain" description="GH16" evidence="3">
    <location>
        <begin position="205"/>
        <end position="468"/>
    </location>
</feature>
<dbReference type="Gene3D" id="2.60.120.200">
    <property type="match status" value="1"/>
</dbReference>
<evidence type="ECO:0000259" key="3">
    <source>
        <dbReference type="PROSITE" id="PS51762"/>
    </source>
</evidence>
<dbReference type="InterPro" id="IPR001343">
    <property type="entry name" value="Hemolysn_Ca-bd"/>
</dbReference>
<dbReference type="PANTHER" id="PTHR10963:SF55">
    <property type="entry name" value="GLYCOSIDE HYDROLASE FAMILY 16 PROTEIN"/>
    <property type="match status" value="1"/>
</dbReference>
<dbReference type="SUPFAM" id="SSF51120">
    <property type="entry name" value="beta-Roll"/>
    <property type="match status" value="4"/>
</dbReference>
<evidence type="ECO:0000313" key="5">
    <source>
        <dbReference type="Proteomes" id="UP000465810"/>
    </source>
</evidence>
<feature type="compositionally biased region" description="Low complexity" evidence="2">
    <location>
        <begin position="516"/>
        <end position="525"/>
    </location>
</feature>
<name>A0A7X4GL75_9SPHN</name>
<dbReference type="InterPro" id="IPR018511">
    <property type="entry name" value="Hemolysin-typ_Ca-bd_CS"/>
</dbReference>
<sequence>MSFSYKNHSGVSLKSSAAYSKSILGTARAEAINGTAQADVMRGYGGGDTYAGGLGDDTYIISSEKDKVFELAGEGVDTVRSSVYHVLGANFENLILEGKNSWYGAGNALDNVIMGNSYEQQLDGGAGDDVLIGGAGNDTFLVTAGNGSDIIADFASGGDKIQLSGYGVTNFSQIQSIAKQVGADTVLHFGNGEELVLRGVKASALVSSDFTYELNRSALTLNFGDDFNALSLYHKGGTWRTEYGNGGPGTVASRTLHHETQVYMDADWGGTGKKPLGVNPFGIDDGILTITAAPATADVLPYIGGHTYTSGLLTTKFTFAQQYGYFEIRAALPAGQGFWPAFWLLPTDNSWPPELDVFEMLGKDPNVLYMTSHGIENGKNAHTQDRAVLDTTKFHTYGVDWNGERVIYYIDGMEVARQATPAAMNKEMYMLVNLAVGGPGSWSGAADETTGTGEMKVDYVRAYRTEDTVSATIKGAHTIYSHGGSNSTPATKPPVTAPAPTAPTTVPSAPAPSAPANPNGSNAGVVTGKTYTGTSGNDTFRVSSKLDKIVESATGGMDTVLSSDSYTLPDFVENLTLTTDKAIDGVGNALNNRLVGTGAANLLKGLAGDDYLDGAGGADTLQGGLGDDIYRVDHASVKVVEAAKEGLDLVTSSVTHTLAANVENLRLVGTANINGTGNAEANRIIGNEGANVLTGLGGNDYLDGAGGLDTLVGGTGDDTYIVGQTGERVIEQANQGNDTVMSSVSFTLPANVEVLRLTDVAKNGAGNTLANKIYGNDGANKLFGWAGNDLLDGGLGNDVLNGGVGDDKLTGGAGADTFVFGAGYGKDTVSDFQHGVDKLVLVGAKSSAVSISHTATSTVVSIGVDKITLIGDDHFALSDISFMTSSEYASSIGLMA</sequence>
<dbReference type="PANTHER" id="PTHR10963">
    <property type="entry name" value="GLYCOSYL HYDROLASE-RELATED"/>
    <property type="match status" value="1"/>
</dbReference>
<dbReference type="Gene3D" id="2.150.10.10">
    <property type="entry name" value="Serralysin-like metalloprotease, C-terminal"/>
    <property type="match status" value="3"/>
</dbReference>
<dbReference type="GO" id="GO:0005975">
    <property type="term" value="P:carbohydrate metabolic process"/>
    <property type="evidence" value="ECO:0007669"/>
    <property type="project" value="InterPro"/>
</dbReference>
<gene>
    <name evidence="4" type="ORF">GR702_21275</name>
</gene>
<evidence type="ECO:0000256" key="2">
    <source>
        <dbReference type="SAM" id="MobiDB-lite"/>
    </source>
</evidence>
<dbReference type="InterPro" id="IPR011049">
    <property type="entry name" value="Serralysin-like_metalloprot_C"/>
</dbReference>
<keyword evidence="4" id="KW-0378">Hydrolase</keyword>
<feature type="region of interest" description="Disordered" evidence="2">
    <location>
        <begin position="480"/>
        <end position="537"/>
    </location>
</feature>
<evidence type="ECO:0000256" key="1">
    <source>
        <dbReference type="ARBA" id="ARBA00006865"/>
    </source>
</evidence>
<dbReference type="InterPro" id="IPR013320">
    <property type="entry name" value="ConA-like_dom_sf"/>
</dbReference>
<proteinExistence type="inferred from homology"/>
<comment type="caution">
    <text evidence="4">The sequence shown here is derived from an EMBL/GenBank/DDBJ whole genome shotgun (WGS) entry which is preliminary data.</text>
</comment>
<dbReference type="PRINTS" id="PR00313">
    <property type="entry name" value="CABNDNGRPT"/>
</dbReference>
<accession>A0A7X4GL75</accession>
<evidence type="ECO:0000313" key="4">
    <source>
        <dbReference type="EMBL" id="MYM00280.1"/>
    </source>
</evidence>
<dbReference type="PROSITE" id="PS51762">
    <property type="entry name" value="GH16_2"/>
    <property type="match status" value="1"/>
</dbReference>
<dbReference type="GO" id="GO:0004553">
    <property type="term" value="F:hydrolase activity, hydrolyzing O-glycosyl compounds"/>
    <property type="evidence" value="ECO:0007669"/>
    <property type="project" value="InterPro"/>
</dbReference>
<dbReference type="PROSITE" id="PS00330">
    <property type="entry name" value="HEMOLYSIN_CALCIUM"/>
    <property type="match status" value="2"/>
</dbReference>
<comment type="similarity">
    <text evidence="1">Belongs to the glycosyl hydrolase 16 family.</text>
</comment>
<protein>
    <submittedName>
        <fullName evidence="4">Family 16 glycosylhydrolase</fullName>
    </submittedName>
</protein>
<feature type="compositionally biased region" description="Pro residues" evidence="2">
    <location>
        <begin position="491"/>
        <end position="501"/>
    </location>
</feature>
<dbReference type="Proteomes" id="UP000465810">
    <property type="component" value="Unassembled WGS sequence"/>
</dbReference>
<dbReference type="SUPFAM" id="SSF49899">
    <property type="entry name" value="Concanavalin A-like lectins/glucanases"/>
    <property type="match status" value="1"/>
</dbReference>
<dbReference type="AlphaFoldDB" id="A0A7X4GL75"/>
<dbReference type="CDD" id="cd08023">
    <property type="entry name" value="GH16_laminarinase_like"/>
    <property type="match status" value="1"/>
</dbReference>
<dbReference type="Pfam" id="PF00722">
    <property type="entry name" value="Glyco_hydro_16"/>
    <property type="match status" value="1"/>
</dbReference>
<dbReference type="InterPro" id="IPR050546">
    <property type="entry name" value="Glycosyl_Hydrlase_16"/>
</dbReference>
<reference evidence="4 5" key="1">
    <citation type="submission" date="2019-12" db="EMBL/GenBank/DDBJ databases">
        <authorList>
            <person name="Feng G."/>
            <person name="Zhu H."/>
        </authorList>
    </citation>
    <scope>NUCLEOTIDE SEQUENCE [LARGE SCALE GENOMIC DNA]</scope>
    <source>
        <strain evidence="4 5">FGD1</strain>
    </source>
</reference>
<dbReference type="EMBL" id="WVTD01000038">
    <property type="protein sequence ID" value="MYM00280.1"/>
    <property type="molecule type" value="Genomic_DNA"/>
</dbReference>
<organism evidence="4 5">
    <name type="scientific">Novosphingobium silvae</name>
    <dbReference type="NCBI Taxonomy" id="2692619"/>
    <lineage>
        <taxon>Bacteria</taxon>
        <taxon>Pseudomonadati</taxon>
        <taxon>Pseudomonadota</taxon>
        <taxon>Alphaproteobacteria</taxon>
        <taxon>Sphingomonadales</taxon>
        <taxon>Sphingomonadaceae</taxon>
        <taxon>Novosphingobium</taxon>
    </lineage>
</organism>
<dbReference type="Pfam" id="PF00353">
    <property type="entry name" value="HemolysinCabind"/>
    <property type="match status" value="5"/>
</dbReference>
<keyword evidence="5" id="KW-1185">Reference proteome</keyword>
<dbReference type="GO" id="GO:0005509">
    <property type="term" value="F:calcium ion binding"/>
    <property type="evidence" value="ECO:0007669"/>
    <property type="project" value="InterPro"/>
</dbReference>
<dbReference type="InterPro" id="IPR000757">
    <property type="entry name" value="Beta-glucanase-like"/>
</dbReference>